<dbReference type="PIRSF" id="PIRSF012337">
    <property type="entry name" value="gp45"/>
    <property type="match status" value="1"/>
</dbReference>
<keyword evidence="3" id="KW-1185">Reference proteome</keyword>
<dbReference type="Proteomes" id="UP001500631">
    <property type="component" value="Unassembled WGS sequence"/>
</dbReference>
<dbReference type="InterPro" id="IPR013046">
    <property type="entry name" value="GpV/Gp45"/>
</dbReference>
<organism evidence="2 3">
    <name type="scientific">Wohlfahrtiimonas larvae</name>
    <dbReference type="NCBI Taxonomy" id="1157986"/>
    <lineage>
        <taxon>Bacteria</taxon>
        <taxon>Pseudomonadati</taxon>
        <taxon>Pseudomonadota</taxon>
        <taxon>Gammaproteobacteria</taxon>
        <taxon>Cardiobacteriales</taxon>
        <taxon>Ignatzschineriaceae</taxon>
        <taxon>Wohlfahrtiimonas</taxon>
    </lineage>
</organism>
<gene>
    <name evidence="2" type="ORF">GCM10023338_20560</name>
</gene>
<dbReference type="Pfam" id="PF06890">
    <property type="entry name" value="Phage_Mu_Gp45"/>
    <property type="match status" value="1"/>
</dbReference>
<dbReference type="EMBL" id="BAABKE010000007">
    <property type="protein sequence ID" value="GAA5102797.1"/>
    <property type="molecule type" value="Genomic_DNA"/>
</dbReference>
<evidence type="ECO:0000313" key="2">
    <source>
        <dbReference type="EMBL" id="GAA5102797.1"/>
    </source>
</evidence>
<dbReference type="InterPro" id="IPR053861">
    <property type="entry name" value="Phage_Mu_Gp45_N"/>
</dbReference>
<feature type="domain" description="Bacteriophage Mu Gp45 N-terminal" evidence="1">
    <location>
        <begin position="23"/>
        <end position="89"/>
    </location>
</feature>
<name>A0ABP9MWI3_9GAMM</name>
<dbReference type="NCBIfam" id="TIGR01644">
    <property type="entry name" value="phage_P2_V"/>
    <property type="match status" value="1"/>
</dbReference>
<reference evidence="3" key="1">
    <citation type="journal article" date="2019" name="Int. J. Syst. Evol. Microbiol.">
        <title>The Global Catalogue of Microorganisms (GCM) 10K type strain sequencing project: providing services to taxonomists for standard genome sequencing and annotation.</title>
        <authorList>
            <consortium name="The Broad Institute Genomics Platform"/>
            <consortium name="The Broad Institute Genome Sequencing Center for Infectious Disease"/>
            <person name="Wu L."/>
            <person name="Ma J."/>
        </authorList>
    </citation>
    <scope>NUCLEOTIDE SEQUENCE [LARGE SCALE GENOMIC DNA]</scope>
    <source>
        <strain evidence="3">JCM 18424</strain>
    </source>
</reference>
<dbReference type="InterPro" id="IPR014462">
    <property type="entry name" value="Phage_Mu_Gp45"/>
</dbReference>
<accession>A0ABP9MWI3</accession>
<evidence type="ECO:0000313" key="3">
    <source>
        <dbReference type="Proteomes" id="UP001500631"/>
    </source>
</evidence>
<evidence type="ECO:0000259" key="1">
    <source>
        <dbReference type="Pfam" id="PF06890"/>
    </source>
</evidence>
<comment type="caution">
    <text evidence="2">The sequence shown here is derived from an EMBL/GenBank/DDBJ whole genome shotgun (WGS) entry which is preliminary data.</text>
</comment>
<protein>
    <submittedName>
        <fullName evidence="2">Phage baseplate assembly protein V</fullName>
    </submittedName>
</protein>
<proteinExistence type="predicted"/>
<sequence length="210" mass="21956">MTIGRRIKGIAQGVSQSARNAFRGVLSATNSAQSYQSAQVEGLDEEVIQDAELYQHFGFTSNPPAGTKAIVIPLHGLTSHSVIIATENGNFRVQALKSGEVCLYNQSGASITLKNGRVIDVDCDAFNLKTKHYTCIAETHVTSSSGGITLDAPMTAITGGLSAGFGGNTRSSYTASFNMKISALDGVFGGISFLGHGHIDSIGGKTTEPK</sequence>